<proteinExistence type="predicted"/>
<organism evidence="2 3">
    <name type="scientific">Inhella proteolytica</name>
    <dbReference type="NCBI Taxonomy" id="2795029"/>
    <lineage>
        <taxon>Bacteria</taxon>
        <taxon>Pseudomonadati</taxon>
        <taxon>Pseudomonadota</taxon>
        <taxon>Betaproteobacteria</taxon>
        <taxon>Burkholderiales</taxon>
        <taxon>Sphaerotilaceae</taxon>
        <taxon>Inhella</taxon>
    </lineage>
</organism>
<evidence type="ECO:0000256" key="1">
    <source>
        <dbReference type="SAM" id="MobiDB-lite"/>
    </source>
</evidence>
<accession>A0A931NJP0</accession>
<gene>
    <name evidence="2" type="ORF">I7X39_20155</name>
</gene>
<dbReference type="AlphaFoldDB" id="A0A931NJP0"/>
<feature type="compositionally biased region" description="Low complexity" evidence="1">
    <location>
        <begin position="1"/>
        <end position="16"/>
    </location>
</feature>
<comment type="caution">
    <text evidence="2">The sequence shown here is derived from an EMBL/GenBank/DDBJ whole genome shotgun (WGS) entry which is preliminary data.</text>
</comment>
<evidence type="ECO:0000313" key="2">
    <source>
        <dbReference type="EMBL" id="MBH9579214.1"/>
    </source>
</evidence>
<feature type="region of interest" description="Disordered" evidence="1">
    <location>
        <begin position="1"/>
        <end position="51"/>
    </location>
</feature>
<evidence type="ECO:0000313" key="3">
    <source>
        <dbReference type="Proteomes" id="UP000613266"/>
    </source>
</evidence>
<reference evidence="2" key="1">
    <citation type="submission" date="2020-12" db="EMBL/GenBank/DDBJ databases">
        <title>The genome sequence of Inhella sp. 1Y17.</title>
        <authorList>
            <person name="Liu Y."/>
        </authorList>
    </citation>
    <scope>NUCLEOTIDE SEQUENCE</scope>
    <source>
        <strain evidence="2">1Y17</strain>
    </source>
</reference>
<dbReference type="RefSeq" id="WP_198112980.1">
    <property type="nucleotide sequence ID" value="NZ_JAEDAK010000019.1"/>
</dbReference>
<protein>
    <submittedName>
        <fullName evidence="2">Uncharacterized protein</fullName>
    </submittedName>
</protein>
<sequence length="94" mass="10869">MPTPAPRSGARPAAGAFSQERRSGSDRRQRDEGPPRGLRERRVHMEARRPQVEELEMTLEEFQRLLEQTEAPQLDEATRALAERAQIARDRHRN</sequence>
<feature type="compositionally biased region" description="Basic and acidic residues" evidence="1">
    <location>
        <begin position="19"/>
        <end position="51"/>
    </location>
</feature>
<dbReference type="EMBL" id="JAEDAK010000019">
    <property type="protein sequence ID" value="MBH9579214.1"/>
    <property type="molecule type" value="Genomic_DNA"/>
</dbReference>
<dbReference type="Proteomes" id="UP000613266">
    <property type="component" value="Unassembled WGS sequence"/>
</dbReference>
<name>A0A931NJP0_9BURK</name>
<keyword evidence="3" id="KW-1185">Reference proteome</keyword>